<name>E1X0I3_HALMS</name>
<reference evidence="3" key="1">
    <citation type="journal article" date="2013" name="ISME J.">
        <title>A small predatory core genome in the divergent marine Bacteriovorax marinus SJ and the terrestrial Bdellovibrio bacteriovorus.</title>
        <authorList>
            <person name="Crossman L.C."/>
            <person name="Chen H."/>
            <person name="Cerdeno-Tarraga A.M."/>
            <person name="Brooks K."/>
            <person name="Quail M.A."/>
            <person name="Pineiro S.A."/>
            <person name="Hobley L."/>
            <person name="Sockett R.E."/>
            <person name="Bentley S.D."/>
            <person name="Parkhill J."/>
            <person name="Williams H.N."/>
            <person name="Stine O.C."/>
        </authorList>
    </citation>
    <scope>NUCLEOTIDE SEQUENCE [LARGE SCALE GENOMIC DNA]</scope>
    <source>
        <strain evidence="3">ATCC BAA-682 / DSM 15412 / SJ</strain>
    </source>
</reference>
<evidence type="ECO:0000313" key="3">
    <source>
        <dbReference type="Proteomes" id="UP000008963"/>
    </source>
</evidence>
<protein>
    <submittedName>
        <fullName evidence="2">Exported protein</fullName>
    </submittedName>
</protein>
<dbReference type="PATRIC" id="fig|862908.3.peg.3114"/>
<dbReference type="HOGENOM" id="CLU_1738007_0_0_7"/>
<feature type="chain" id="PRO_5003154645" evidence="1">
    <location>
        <begin position="19"/>
        <end position="150"/>
    </location>
</feature>
<sequence>MKFLTISLAILMSMSISAREFAGFRVENITAKKASVYLVAGSGGFSSFNVSKVFKRIGTFNSDRGVVEVPAAQYKNDGWRGPSHVLVVTHNTATHALSKDEERNFQDPRYVDITDRVAPTADNVKFIQRDAISVRKLNNETNRVFIISNQ</sequence>
<dbReference type="AlphaFoldDB" id="E1X0I3"/>
<feature type="signal peptide" evidence="1">
    <location>
        <begin position="1"/>
        <end position="18"/>
    </location>
</feature>
<dbReference type="EMBL" id="FQ312005">
    <property type="protein sequence ID" value="CBW28009.1"/>
    <property type="molecule type" value="Genomic_DNA"/>
</dbReference>
<gene>
    <name evidence="2" type="ordered locus">BMS_3260</name>
</gene>
<evidence type="ECO:0000313" key="2">
    <source>
        <dbReference type="EMBL" id="CBW28009.1"/>
    </source>
</evidence>
<accession>E1X0I3</accession>
<dbReference type="KEGG" id="bmx:BMS_3260"/>
<dbReference type="Proteomes" id="UP000008963">
    <property type="component" value="Chromosome"/>
</dbReference>
<dbReference type="RefSeq" id="WP_014245779.1">
    <property type="nucleotide sequence ID" value="NC_016620.1"/>
</dbReference>
<keyword evidence="3" id="KW-1185">Reference proteome</keyword>
<evidence type="ECO:0000256" key="1">
    <source>
        <dbReference type="SAM" id="SignalP"/>
    </source>
</evidence>
<dbReference type="STRING" id="862908.BMS_3260"/>
<keyword evidence="1" id="KW-0732">Signal</keyword>
<organism evidence="2 3">
    <name type="scientific">Halobacteriovorax marinus (strain ATCC BAA-682 / DSM 15412 / SJ)</name>
    <name type="common">Bacteriovorax marinus</name>
    <dbReference type="NCBI Taxonomy" id="862908"/>
    <lineage>
        <taxon>Bacteria</taxon>
        <taxon>Pseudomonadati</taxon>
        <taxon>Bdellovibrionota</taxon>
        <taxon>Bacteriovoracia</taxon>
        <taxon>Bacteriovoracales</taxon>
        <taxon>Halobacteriovoraceae</taxon>
        <taxon>Halobacteriovorax</taxon>
    </lineage>
</organism>
<proteinExistence type="predicted"/>
<dbReference type="OrthoDB" id="9973351at2"/>